<feature type="domain" description="Glyoxalase-related protein" evidence="1">
    <location>
        <begin position="2"/>
        <end position="137"/>
    </location>
</feature>
<organism evidence="2 3">
    <name type="scientific">Thalassovita gelatinovora</name>
    <name type="common">Thalassobius gelatinovorus</name>
    <dbReference type="NCBI Taxonomy" id="53501"/>
    <lineage>
        <taxon>Bacteria</taxon>
        <taxon>Pseudomonadati</taxon>
        <taxon>Pseudomonadota</taxon>
        <taxon>Alphaproteobacteria</taxon>
        <taxon>Rhodobacterales</taxon>
        <taxon>Roseobacteraceae</taxon>
        <taxon>Thalassovita</taxon>
    </lineage>
</organism>
<protein>
    <recommendedName>
        <fullName evidence="1">Glyoxalase-related protein domain-containing protein</fullName>
    </recommendedName>
</protein>
<dbReference type="RefSeq" id="WP_058263127.1">
    <property type="nucleotide sequence ID" value="NZ_CP051181.1"/>
</dbReference>
<dbReference type="OrthoDB" id="7350221at2"/>
<dbReference type="InterPro" id="IPR045517">
    <property type="entry name" value="Glyoxalase_8"/>
</dbReference>
<dbReference type="EMBL" id="CYSA01000023">
    <property type="protein sequence ID" value="CUH66362.1"/>
    <property type="molecule type" value="Genomic_DNA"/>
</dbReference>
<name>A0A0N7LVI1_THAGE</name>
<proteinExistence type="predicted"/>
<keyword evidence="3" id="KW-1185">Reference proteome</keyword>
<reference evidence="2 3" key="1">
    <citation type="submission" date="2015-09" db="EMBL/GenBank/DDBJ databases">
        <authorList>
            <consortium name="Swine Surveillance"/>
        </authorList>
    </citation>
    <scope>NUCLEOTIDE SEQUENCE [LARGE SCALE GENOMIC DNA]</scope>
    <source>
        <strain evidence="2 3">CECT 4357</strain>
    </source>
</reference>
<dbReference type="AlphaFoldDB" id="A0A0N7LVI1"/>
<sequence>MTLRSIAEAKAQAKALRQALADQGTPIRQAEALERIARQNGARDWNTLHAQLSRSVIRDLRPQAPVQGYYLGLAFTGRIVALTKLGKTYRIKIKFDQPLDTVKFESFSNWRSQIQAVIGEDGCSPDLTSDGVPQLIVKGRSRQND</sequence>
<accession>A0A0N7LVI1</accession>
<dbReference type="Pfam" id="PF20066">
    <property type="entry name" value="Glyoxalase_8"/>
    <property type="match status" value="1"/>
</dbReference>
<evidence type="ECO:0000313" key="2">
    <source>
        <dbReference type="EMBL" id="CUH66362.1"/>
    </source>
</evidence>
<dbReference type="Proteomes" id="UP000051587">
    <property type="component" value="Unassembled WGS sequence"/>
</dbReference>
<gene>
    <name evidence="2" type="ORF">TG4357_02393</name>
</gene>
<evidence type="ECO:0000259" key="1">
    <source>
        <dbReference type="Pfam" id="PF20066"/>
    </source>
</evidence>
<evidence type="ECO:0000313" key="3">
    <source>
        <dbReference type="Proteomes" id="UP000051587"/>
    </source>
</evidence>
<dbReference type="STRING" id="53501.SAMN04488043_104124"/>